<evidence type="ECO:0000256" key="1">
    <source>
        <dbReference type="ARBA" id="ARBA00022722"/>
    </source>
</evidence>
<dbReference type="InterPro" id="IPR013520">
    <property type="entry name" value="Ribonucl_H"/>
</dbReference>
<dbReference type="PANTHER" id="PTHR30231">
    <property type="entry name" value="DNA POLYMERASE III SUBUNIT EPSILON"/>
    <property type="match status" value="1"/>
</dbReference>
<dbReference type="Gene3D" id="3.30.420.10">
    <property type="entry name" value="Ribonuclease H-like superfamily/Ribonuclease H"/>
    <property type="match status" value="1"/>
</dbReference>
<name>A0ABP7JDK9_9ACTN</name>
<evidence type="ECO:0000256" key="4">
    <source>
        <dbReference type="SAM" id="MobiDB-lite"/>
    </source>
</evidence>
<evidence type="ECO:0000256" key="2">
    <source>
        <dbReference type="ARBA" id="ARBA00022801"/>
    </source>
</evidence>
<dbReference type="PANTHER" id="PTHR30231:SF4">
    <property type="entry name" value="PROTEIN NEN2"/>
    <property type="match status" value="1"/>
</dbReference>
<dbReference type="EMBL" id="BAAAZR010000049">
    <property type="protein sequence ID" value="GAA3841074.1"/>
    <property type="molecule type" value="Genomic_DNA"/>
</dbReference>
<dbReference type="InterPro" id="IPR036397">
    <property type="entry name" value="RNaseH_sf"/>
</dbReference>
<keyword evidence="7" id="KW-1185">Reference proteome</keyword>
<keyword evidence="1" id="KW-0540">Nuclease</keyword>
<evidence type="ECO:0000313" key="6">
    <source>
        <dbReference type="EMBL" id="GAA3841074.1"/>
    </source>
</evidence>
<dbReference type="SUPFAM" id="SSF53098">
    <property type="entry name" value="Ribonuclease H-like"/>
    <property type="match status" value="1"/>
</dbReference>
<gene>
    <name evidence="6" type="ORF">GCM10022226_74440</name>
</gene>
<dbReference type="InterPro" id="IPR012337">
    <property type="entry name" value="RNaseH-like_sf"/>
</dbReference>
<protein>
    <recommendedName>
        <fullName evidence="5">Exonuclease domain-containing protein</fullName>
    </recommendedName>
</protein>
<reference evidence="7" key="1">
    <citation type="journal article" date="2019" name="Int. J. Syst. Evol. Microbiol.">
        <title>The Global Catalogue of Microorganisms (GCM) 10K type strain sequencing project: providing services to taxonomists for standard genome sequencing and annotation.</title>
        <authorList>
            <consortium name="The Broad Institute Genomics Platform"/>
            <consortium name="The Broad Institute Genome Sequencing Center for Infectious Disease"/>
            <person name="Wu L."/>
            <person name="Ma J."/>
        </authorList>
    </citation>
    <scope>NUCLEOTIDE SEQUENCE [LARGE SCALE GENOMIC DNA]</scope>
    <source>
        <strain evidence="7">JCM 16908</strain>
    </source>
</reference>
<organism evidence="6 7">
    <name type="scientific">Sphaerisporangium flaviroseum</name>
    <dbReference type="NCBI Taxonomy" id="509199"/>
    <lineage>
        <taxon>Bacteria</taxon>
        <taxon>Bacillati</taxon>
        <taxon>Actinomycetota</taxon>
        <taxon>Actinomycetes</taxon>
        <taxon>Streptosporangiales</taxon>
        <taxon>Streptosporangiaceae</taxon>
        <taxon>Sphaerisporangium</taxon>
    </lineage>
</organism>
<accession>A0ABP7JDK9</accession>
<evidence type="ECO:0000256" key="3">
    <source>
        <dbReference type="ARBA" id="ARBA00022839"/>
    </source>
</evidence>
<feature type="region of interest" description="Disordered" evidence="4">
    <location>
        <begin position="161"/>
        <end position="182"/>
    </location>
</feature>
<keyword evidence="3" id="KW-0269">Exonuclease</keyword>
<keyword evidence="2" id="KW-0378">Hydrolase</keyword>
<sequence length="182" mass="19793">MIHLDAAGEVTGEWATLVDPERDLGPEHVHGITAAHVRDAPRFTDIAGTLAALLHGRVVAAHNLPFDARFISYEFGRLGIDRALDHRHGVCTMSWAAHFLPGDPRTLAHCCAAAGIPLNGRHEALLDARAAAGLLRHYMRRAGPVPPWRRLFDLVPPARTPEPPGTAARWLRRGVPAEPPPP</sequence>
<feature type="domain" description="Exonuclease" evidence="5">
    <location>
        <begin position="9"/>
        <end position="144"/>
    </location>
</feature>
<dbReference type="CDD" id="cd06127">
    <property type="entry name" value="DEDDh"/>
    <property type="match status" value="1"/>
</dbReference>
<dbReference type="Pfam" id="PF00929">
    <property type="entry name" value="RNase_T"/>
    <property type="match status" value="1"/>
</dbReference>
<comment type="caution">
    <text evidence="6">The sequence shown here is derived from an EMBL/GenBank/DDBJ whole genome shotgun (WGS) entry which is preliminary data.</text>
</comment>
<dbReference type="Proteomes" id="UP001500888">
    <property type="component" value="Unassembled WGS sequence"/>
</dbReference>
<proteinExistence type="predicted"/>
<evidence type="ECO:0000259" key="5">
    <source>
        <dbReference type="SMART" id="SM00479"/>
    </source>
</evidence>
<evidence type="ECO:0000313" key="7">
    <source>
        <dbReference type="Proteomes" id="UP001500888"/>
    </source>
</evidence>
<dbReference type="SMART" id="SM00479">
    <property type="entry name" value="EXOIII"/>
    <property type="match status" value="1"/>
</dbReference>